<keyword evidence="1" id="KW-0547">Nucleotide-binding</keyword>
<accession>A0A504TRG2</accession>
<dbReference type="GO" id="GO:0043138">
    <property type="term" value="F:3'-5' DNA helicase activity"/>
    <property type="evidence" value="ECO:0007669"/>
    <property type="project" value="TreeGrafter"/>
</dbReference>
<dbReference type="InterPro" id="IPR014016">
    <property type="entry name" value="UvrD-like_ATP-bd"/>
</dbReference>
<keyword evidence="2" id="KW-0378">Hydrolase</keyword>
<evidence type="ECO:0000256" key="5">
    <source>
        <dbReference type="ARBA" id="ARBA00034923"/>
    </source>
</evidence>
<keyword evidence="3 7" id="KW-0347">Helicase</keyword>
<dbReference type="GO" id="GO:0005524">
    <property type="term" value="F:ATP binding"/>
    <property type="evidence" value="ECO:0007669"/>
    <property type="project" value="UniProtKB-KW"/>
</dbReference>
<dbReference type="EMBL" id="VFYP01000006">
    <property type="protein sequence ID" value="TPP04954.1"/>
    <property type="molecule type" value="Genomic_DNA"/>
</dbReference>
<evidence type="ECO:0000256" key="2">
    <source>
        <dbReference type="ARBA" id="ARBA00022801"/>
    </source>
</evidence>
<dbReference type="AlphaFoldDB" id="A0A504TRG2"/>
<evidence type="ECO:0000259" key="6">
    <source>
        <dbReference type="Pfam" id="PF00580"/>
    </source>
</evidence>
<dbReference type="PANTHER" id="PTHR11070">
    <property type="entry name" value="UVRD / RECB / PCRA DNA HELICASE FAMILY MEMBER"/>
    <property type="match status" value="1"/>
</dbReference>
<dbReference type="InterPro" id="IPR027417">
    <property type="entry name" value="P-loop_NTPase"/>
</dbReference>
<dbReference type="InterPro" id="IPR000212">
    <property type="entry name" value="DNA_helicase_UvrD/REP"/>
</dbReference>
<dbReference type="PANTHER" id="PTHR11070:SF2">
    <property type="entry name" value="ATP-DEPENDENT DNA HELICASE SRS2"/>
    <property type="match status" value="1"/>
</dbReference>
<organism evidence="7 8">
    <name type="scientific">Rhizobium glycinendophyticum</name>
    <dbReference type="NCBI Taxonomy" id="2589807"/>
    <lineage>
        <taxon>Bacteria</taxon>
        <taxon>Pseudomonadati</taxon>
        <taxon>Pseudomonadota</taxon>
        <taxon>Alphaproteobacteria</taxon>
        <taxon>Hyphomicrobiales</taxon>
        <taxon>Rhizobiaceae</taxon>
        <taxon>Rhizobium/Agrobacterium group</taxon>
        <taxon>Rhizobium</taxon>
    </lineage>
</organism>
<dbReference type="GO" id="GO:0000725">
    <property type="term" value="P:recombinational repair"/>
    <property type="evidence" value="ECO:0007669"/>
    <property type="project" value="TreeGrafter"/>
</dbReference>
<dbReference type="RefSeq" id="WP_140831779.1">
    <property type="nucleotide sequence ID" value="NZ_VFYP01000006.1"/>
</dbReference>
<keyword evidence="8" id="KW-1185">Reference proteome</keyword>
<gene>
    <name evidence="7" type="ORF">FJQ55_21235</name>
</gene>
<evidence type="ECO:0000256" key="4">
    <source>
        <dbReference type="ARBA" id="ARBA00022840"/>
    </source>
</evidence>
<dbReference type="OrthoDB" id="384988at2"/>
<proteinExistence type="predicted"/>
<dbReference type="Proteomes" id="UP000316429">
    <property type="component" value="Unassembled WGS sequence"/>
</dbReference>
<dbReference type="GO" id="GO:0016787">
    <property type="term" value="F:hydrolase activity"/>
    <property type="evidence" value="ECO:0007669"/>
    <property type="project" value="UniProtKB-KW"/>
</dbReference>
<protein>
    <recommendedName>
        <fullName evidence="5">DNA 3'-5' helicase II</fullName>
    </recommendedName>
</protein>
<evidence type="ECO:0000313" key="7">
    <source>
        <dbReference type="EMBL" id="TPP04954.1"/>
    </source>
</evidence>
<comment type="caution">
    <text evidence="7">The sequence shown here is derived from an EMBL/GenBank/DDBJ whole genome shotgun (WGS) entry which is preliminary data.</text>
</comment>
<sequence length="594" mass="66646">MSEELQLNPAEAAAAEAWSKLQSHLKDGSSFVFEAGAGAGKTYSLIAALRHILADRARELIRRHQQVACITYTNVARDMIIAQTDGHPAIYCETTHAFAWFLISGFQKRLIELVPTLAGWQGRTDELANAADDTAPSNPDAPPTSGINAVGYALGRRSIEGRTAKLHHDDIFPLFIELMNSTKFRNALTSRFPIILVDEYQDTNEEVVAAFKKHFLGKPGAPQFGFFGDHWQKIYGDGCGSIQHASLKRVDKKANFRSAKPIVDCLNKIRPDLKQAPRDPDSTAVVRLFHTNAWIGTRRTGAHWGGDLPEPKAAAAFQATKEALIAEGWDFKSDTKVLMLTHRALANELGYASMRDVFRFNDSFARKGNDVIKYFHEHLEPAAKAFLGKRFGAMFHYIDTQRPVMKGPADKARWSTVMSRLCELREAGTVGDVIVHLQNSGLPLLGEAVSRIENDLAMAKQGQEPLSDRLQELDKLHAVRYREIIALCEYLDGHSPFETKHGVKGDQFENVLVVFGRGWSDYDFNAFLEMVGDPHRIAQERDRYERYRNLFYVAVSRPKRRLALLFTQRLTPSAMTTLTNWFHGHPIQDLGSTL</sequence>
<reference evidence="7 8" key="1">
    <citation type="submission" date="2019-06" db="EMBL/GenBank/DDBJ databases">
        <title>Rhizobium sp. CL12 isolated from roots of soybean.</title>
        <authorList>
            <person name="Wang C."/>
        </authorList>
    </citation>
    <scope>NUCLEOTIDE SEQUENCE [LARGE SCALE GENOMIC DNA]</scope>
    <source>
        <strain evidence="7 8">CL12</strain>
    </source>
</reference>
<dbReference type="Gene3D" id="3.40.50.300">
    <property type="entry name" value="P-loop containing nucleotide triphosphate hydrolases"/>
    <property type="match status" value="2"/>
</dbReference>
<dbReference type="SUPFAM" id="SSF52540">
    <property type="entry name" value="P-loop containing nucleoside triphosphate hydrolases"/>
    <property type="match status" value="1"/>
</dbReference>
<keyword evidence="4" id="KW-0067">ATP-binding</keyword>
<evidence type="ECO:0000256" key="1">
    <source>
        <dbReference type="ARBA" id="ARBA00022741"/>
    </source>
</evidence>
<evidence type="ECO:0000313" key="8">
    <source>
        <dbReference type="Proteomes" id="UP000316429"/>
    </source>
</evidence>
<feature type="domain" description="UvrD-like helicase ATP-binding" evidence="6">
    <location>
        <begin position="166"/>
        <end position="236"/>
    </location>
</feature>
<evidence type="ECO:0000256" key="3">
    <source>
        <dbReference type="ARBA" id="ARBA00022806"/>
    </source>
</evidence>
<name>A0A504TRG2_9HYPH</name>
<dbReference type="Pfam" id="PF00580">
    <property type="entry name" value="UvrD-helicase"/>
    <property type="match status" value="1"/>
</dbReference>
<dbReference type="GO" id="GO:0003677">
    <property type="term" value="F:DNA binding"/>
    <property type="evidence" value="ECO:0007669"/>
    <property type="project" value="InterPro"/>
</dbReference>